<dbReference type="InterPro" id="IPR036760">
    <property type="entry name" value="SspB-like_sf"/>
</dbReference>
<dbReference type="AlphaFoldDB" id="A0A4R6P592"/>
<dbReference type="SUPFAM" id="SSF101738">
    <property type="entry name" value="SspB-like"/>
    <property type="match status" value="1"/>
</dbReference>
<feature type="region of interest" description="Disordered" evidence="1">
    <location>
        <begin position="105"/>
        <end position="144"/>
    </location>
</feature>
<dbReference type="GO" id="GO:0005829">
    <property type="term" value="C:cytosol"/>
    <property type="evidence" value="ECO:0007669"/>
    <property type="project" value="TreeGrafter"/>
</dbReference>
<gene>
    <name evidence="2" type="ORF">DEU29_10846</name>
</gene>
<evidence type="ECO:0000256" key="1">
    <source>
        <dbReference type="SAM" id="MobiDB-lite"/>
    </source>
</evidence>
<dbReference type="PIRSF" id="PIRSF005276">
    <property type="entry name" value="SspB"/>
    <property type="match status" value="1"/>
</dbReference>
<keyword evidence="3" id="KW-1185">Reference proteome</keyword>
<dbReference type="PANTHER" id="PTHR37486">
    <property type="entry name" value="STRINGENT STARVATION PROTEIN B"/>
    <property type="match status" value="1"/>
</dbReference>
<dbReference type="InterPro" id="IPR007481">
    <property type="entry name" value="SspB"/>
</dbReference>
<dbReference type="Pfam" id="PF04386">
    <property type="entry name" value="SspB"/>
    <property type="match status" value="1"/>
</dbReference>
<dbReference type="NCBIfam" id="NF008769">
    <property type="entry name" value="PRK11798.2-5"/>
    <property type="match status" value="1"/>
</dbReference>
<reference evidence="2 3" key="1">
    <citation type="submission" date="2019-03" db="EMBL/GenBank/DDBJ databases">
        <title>Freshwater and sediment microbial communities from various areas in North America, analyzing microbe dynamics in response to fracking.</title>
        <authorList>
            <person name="Lamendella R."/>
        </authorList>
    </citation>
    <scope>NUCLEOTIDE SEQUENCE [LARGE SCALE GENOMIC DNA]</scope>
    <source>
        <strain evidence="2 3">18_TX</strain>
    </source>
</reference>
<feature type="compositionally biased region" description="Basic residues" evidence="1">
    <location>
        <begin position="134"/>
        <end position="144"/>
    </location>
</feature>
<name>A0A4R6P592_9GAMM</name>
<dbReference type="PANTHER" id="PTHR37486:SF1">
    <property type="entry name" value="STRINGENT STARVATION PROTEIN B"/>
    <property type="match status" value="1"/>
</dbReference>
<protein>
    <submittedName>
        <fullName evidence="2">Stringent starvation protein B</fullName>
    </submittedName>
</protein>
<dbReference type="GO" id="GO:0045732">
    <property type="term" value="P:positive regulation of protein catabolic process"/>
    <property type="evidence" value="ECO:0007669"/>
    <property type="project" value="TreeGrafter"/>
</dbReference>
<evidence type="ECO:0000313" key="3">
    <source>
        <dbReference type="Proteomes" id="UP000295531"/>
    </source>
</evidence>
<organism evidence="2 3">
    <name type="scientific">Idiomarina aquatica</name>
    <dbReference type="NCBI Taxonomy" id="1327752"/>
    <lineage>
        <taxon>Bacteria</taxon>
        <taxon>Pseudomonadati</taxon>
        <taxon>Pseudomonadota</taxon>
        <taxon>Gammaproteobacteria</taxon>
        <taxon>Alteromonadales</taxon>
        <taxon>Idiomarinaceae</taxon>
        <taxon>Idiomarina</taxon>
    </lineage>
</organism>
<dbReference type="NCBIfam" id="NF008763">
    <property type="entry name" value="PRK11798.1-2"/>
    <property type="match status" value="1"/>
</dbReference>
<proteinExistence type="predicted"/>
<comment type="caution">
    <text evidence="2">The sequence shown here is derived from an EMBL/GenBank/DDBJ whole genome shotgun (WGS) entry which is preliminary data.</text>
</comment>
<sequence>MKVSEMTPKRPYLLRALYDWIVDNQLTPHLVVDATIVGTKVPQQFVKDGQITLNISPSAVVGLQLLDDAIRFNARFSGQPMEVIVPMTAALALFARENGAGAMFEAEPQLDKMPVDETPEESSGGTGQSEEKNKSKRPNLKVIK</sequence>
<dbReference type="Gene3D" id="2.30.30.220">
    <property type="entry name" value="SspB-like"/>
    <property type="match status" value="1"/>
</dbReference>
<dbReference type="EMBL" id="SNXI01000008">
    <property type="protein sequence ID" value="TDP32701.1"/>
    <property type="molecule type" value="Genomic_DNA"/>
</dbReference>
<accession>A0A4R6P592</accession>
<dbReference type="GO" id="GO:0005840">
    <property type="term" value="C:ribosome"/>
    <property type="evidence" value="ECO:0007669"/>
    <property type="project" value="TreeGrafter"/>
</dbReference>
<evidence type="ECO:0000313" key="2">
    <source>
        <dbReference type="EMBL" id="TDP32701.1"/>
    </source>
</evidence>
<dbReference type="Proteomes" id="UP000295531">
    <property type="component" value="Unassembled WGS sequence"/>
</dbReference>
<dbReference type="RefSeq" id="WP_432206877.1">
    <property type="nucleotide sequence ID" value="NZ_SNXI01000008.1"/>
</dbReference>